<gene>
    <name evidence="1" type="ORF">Tci_046140</name>
</gene>
<accession>A0A6L2MN21</accession>
<proteinExistence type="predicted"/>
<comment type="caution">
    <text evidence="1">The sequence shown here is derived from an EMBL/GenBank/DDBJ whole genome shotgun (WGS) entry which is preliminary data.</text>
</comment>
<evidence type="ECO:0000313" key="1">
    <source>
        <dbReference type="EMBL" id="GEU74162.1"/>
    </source>
</evidence>
<dbReference type="AlphaFoldDB" id="A0A6L2MN21"/>
<evidence type="ECO:0008006" key="2">
    <source>
        <dbReference type="Google" id="ProtNLM"/>
    </source>
</evidence>
<dbReference type="EMBL" id="BKCJ010006832">
    <property type="protein sequence ID" value="GEU74162.1"/>
    <property type="molecule type" value="Genomic_DNA"/>
</dbReference>
<reference evidence="1" key="1">
    <citation type="journal article" date="2019" name="Sci. Rep.">
        <title>Draft genome of Tanacetum cinerariifolium, the natural source of mosquito coil.</title>
        <authorList>
            <person name="Yamashiro T."/>
            <person name="Shiraishi A."/>
            <person name="Satake H."/>
            <person name="Nakayama K."/>
        </authorList>
    </citation>
    <scope>NUCLEOTIDE SEQUENCE</scope>
</reference>
<organism evidence="1">
    <name type="scientific">Tanacetum cinerariifolium</name>
    <name type="common">Dalmatian daisy</name>
    <name type="synonym">Chrysanthemum cinerariifolium</name>
    <dbReference type="NCBI Taxonomy" id="118510"/>
    <lineage>
        <taxon>Eukaryota</taxon>
        <taxon>Viridiplantae</taxon>
        <taxon>Streptophyta</taxon>
        <taxon>Embryophyta</taxon>
        <taxon>Tracheophyta</taxon>
        <taxon>Spermatophyta</taxon>
        <taxon>Magnoliopsida</taxon>
        <taxon>eudicotyledons</taxon>
        <taxon>Gunneridae</taxon>
        <taxon>Pentapetalae</taxon>
        <taxon>asterids</taxon>
        <taxon>campanulids</taxon>
        <taxon>Asterales</taxon>
        <taxon>Asteraceae</taxon>
        <taxon>Asteroideae</taxon>
        <taxon>Anthemideae</taxon>
        <taxon>Anthemidinae</taxon>
        <taxon>Tanacetum</taxon>
    </lineage>
</organism>
<name>A0A6L2MN21_TANCI</name>
<sequence>MEKALQERLLGMLPSNTVTNPHVELNAINTRSSLTMDGHSISHFNSLVYREEEQESETITEVVEIPSSQSTPLVSPPETPPLIDTVDSIYNKFHIQNNQSSSRTTSHFDHSLPDYEAFYFDVDHKKEKSSGSTTSHFDPSLLEYESFYFDVDLKECDDLLYYDPLIDPPLIAERSDSHHEEFADELAHIISSPKYDHFYFDIEADPGELTRLLNGNPSSENINLNKITKNKELKFQTLTKFPTSHELNVLRILLSGNDSALSKELSETNHLVSFPFGNKDKNFNPGIHIINGVQSKRSPILPLNVLSPILSDSDLLSPKDSFEIDHLL</sequence>
<protein>
    <recommendedName>
        <fullName evidence="2">Reverse transcriptase domain-containing protein</fullName>
    </recommendedName>
</protein>